<reference evidence="1 2" key="1">
    <citation type="journal article" date="2021" name="BMC Biol.">
        <title>Horizontally acquired antibacterial genes associated with adaptive radiation of ladybird beetles.</title>
        <authorList>
            <person name="Li H.S."/>
            <person name="Tang X.F."/>
            <person name="Huang Y.H."/>
            <person name="Xu Z.Y."/>
            <person name="Chen M.L."/>
            <person name="Du X.Y."/>
            <person name="Qiu B.Y."/>
            <person name="Chen P.T."/>
            <person name="Zhang W."/>
            <person name="Slipinski A."/>
            <person name="Escalona H.E."/>
            <person name="Waterhouse R.M."/>
            <person name="Zwick A."/>
            <person name="Pang H."/>
        </authorList>
    </citation>
    <scope>NUCLEOTIDE SEQUENCE [LARGE SCALE GENOMIC DNA]</scope>
    <source>
        <strain evidence="1">SYSU2018</strain>
    </source>
</reference>
<evidence type="ECO:0000313" key="2">
    <source>
        <dbReference type="Proteomes" id="UP001516400"/>
    </source>
</evidence>
<dbReference type="AlphaFoldDB" id="A0ABD2P695"/>
<feature type="non-terminal residue" evidence="1">
    <location>
        <position position="1"/>
    </location>
</feature>
<accession>A0ABD2P695</accession>
<sequence>DLHETSNNCLKFSTNYRKGTNKEPVAGFRLKLFISEILNSSDVSLRNKRSTEYVVIDCSDEGYK</sequence>
<gene>
    <name evidence="1" type="ORF">HHI36_000738</name>
</gene>
<protein>
    <submittedName>
        <fullName evidence="1">Uncharacterized protein</fullName>
    </submittedName>
</protein>
<evidence type="ECO:0000313" key="1">
    <source>
        <dbReference type="EMBL" id="KAL3286227.1"/>
    </source>
</evidence>
<feature type="non-terminal residue" evidence="1">
    <location>
        <position position="64"/>
    </location>
</feature>
<organism evidence="1 2">
    <name type="scientific">Cryptolaemus montrouzieri</name>
    <dbReference type="NCBI Taxonomy" id="559131"/>
    <lineage>
        <taxon>Eukaryota</taxon>
        <taxon>Metazoa</taxon>
        <taxon>Ecdysozoa</taxon>
        <taxon>Arthropoda</taxon>
        <taxon>Hexapoda</taxon>
        <taxon>Insecta</taxon>
        <taxon>Pterygota</taxon>
        <taxon>Neoptera</taxon>
        <taxon>Endopterygota</taxon>
        <taxon>Coleoptera</taxon>
        <taxon>Polyphaga</taxon>
        <taxon>Cucujiformia</taxon>
        <taxon>Coccinelloidea</taxon>
        <taxon>Coccinellidae</taxon>
        <taxon>Scymninae</taxon>
        <taxon>Scymnini</taxon>
        <taxon>Cryptolaemus</taxon>
    </lineage>
</organism>
<proteinExistence type="predicted"/>
<name>A0ABD2P695_9CUCU</name>
<dbReference type="EMBL" id="JABFTP020000185">
    <property type="protein sequence ID" value="KAL3286227.1"/>
    <property type="molecule type" value="Genomic_DNA"/>
</dbReference>
<comment type="caution">
    <text evidence="1">The sequence shown here is derived from an EMBL/GenBank/DDBJ whole genome shotgun (WGS) entry which is preliminary data.</text>
</comment>
<keyword evidence="2" id="KW-1185">Reference proteome</keyword>
<dbReference type="Proteomes" id="UP001516400">
    <property type="component" value="Unassembled WGS sequence"/>
</dbReference>